<name>A0A3N4V4N2_9GAMM</name>
<dbReference type="Pfam" id="PF10106">
    <property type="entry name" value="DUF2345"/>
    <property type="match status" value="1"/>
</dbReference>
<dbReference type="InterPro" id="IPR018769">
    <property type="entry name" value="VgrG2_DUF2345"/>
</dbReference>
<keyword evidence="3" id="KW-1185">Reference proteome</keyword>
<dbReference type="EMBL" id="RKQN01000007">
    <property type="protein sequence ID" value="RPE74669.1"/>
    <property type="molecule type" value="Genomic_DNA"/>
</dbReference>
<comment type="caution">
    <text evidence="2">The sequence shown here is derived from an EMBL/GenBank/DDBJ whole genome shotgun (WGS) entry which is preliminary data.</text>
</comment>
<evidence type="ECO:0000259" key="1">
    <source>
        <dbReference type="Pfam" id="PF10106"/>
    </source>
</evidence>
<feature type="domain" description="DUF2345" evidence="1">
    <location>
        <begin position="2"/>
        <end position="45"/>
    </location>
</feature>
<protein>
    <submittedName>
        <fullName evidence="2">Uncharacterized protein DUF2345</fullName>
    </submittedName>
</protein>
<organism evidence="2 3">
    <name type="scientific">Vulcaniibacterium tengchongense</name>
    <dbReference type="NCBI Taxonomy" id="1273429"/>
    <lineage>
        <taxon>Bacteria</taxon>
        <taxon>Pseudomonadati</taxon>
        <taxon>Pseudomonadota</taxon>
        <taxon>Gammaproteobacteria</taxon>
        <taxon>Lysobacterales</taxon>
        <taxon>Lysobacteraceae</taxon>
        <taxon>Vulcaniibacterium</taxon>
    </lineage>
</organism>
<gene>
    <name evidence="2" type="ORF">EDC50_3079</name>
</gene>
<dbReference type="RefSeq" id="WP_123771391.1">
    <property type="nucleotide sequence ID" value="NZ_RKQN01000007.1"/>
</dbReference>
<evidence type="ECO:0000313" key="3">
    <source>
        <dbReference type="Proteomes" id="UP000269708"/>
    </source>
</evidence>
<evidence type="ECO:0000313" key="2">
    <source>
        <dbReference type="EMBL" id="RPE74669.1"/>
    </source>
</evidence>
<reference evidence="2 3" key="1">
    <citation type="submission" date="2018-11" db="EMBL/GenBank/DDBJ databases">
        <title>Genomic Encyclopedia of Type Strains, Phase IV (KMG-IV): sequencing the most valuable type-strain genomes for metagenomic binning, comparative biology and taxonomic classification.</title>
        <authorList>
            <person name="Goeker M."/>
        </authorList>
    </citation>
    <scope>NUCLEOTIDE SEQUENCE [LARGE SCALE GENOMIC DNA]</scope>
    <source>
        <strain evidence="2 3">DSM 25623</strain>
    </source>
</reference>
<feature type="non-terminal residue" evidence="2">
    <location>
        <position position="1"/>
    </location>
</feature>
<dbReference type="AlphaFoldDB" id="A0A3N4V4N2"/>
<dbReference type="Proteomes" id="UP000269708">
    <property type="component" value="Unassembled WGS sequence"/>
</dbReference>
<proteinExistence type="predicted"/>
<accession>A0A3N4V4N2</accession>
<sequence length="123" mass="12973">ELAAGQAVRLATAGGASITIEGGHLVVSCPGEIKVHAGKKSFVGPTQLSREMNGWPQSKFNERFQAVFPDGEPARNRRYVITRADGAKIHGVTDAMGNIDLQKGLGPETLSIDILDEAEGGMS</sequence>